<dbReference type="AlphaFoldDB" id="A0A6M4MHQ9"/>
<reference evidence="2 3" key="2">
    <citation type="submission" date="2020-04" db="EMBL/GenBank/DDBJ databases">
        <title>Complete genome sequence of Alteromonas pelagimontana 5.12T.</title>
        <authorList>
            <person name="Sinha R.K."/>
            <person name="Krishnan K.P."/>
            <person name="Kurian J.P."/>
        </authorList>
    </citation>
    <scope>NUCLEOTIDE SEQUENCE [LARGE SCALE GENOMIC DNA]</scope>
    <source>
        <strain evidence="2 3">5.12</strain>
    </source>
</reference>
<evidence type="ECO:0000313" key="2">
    <source>
        <dbReference type="EMBL" id="QJR82160.1"/>
    </source>
</evidence>
<keyword evidence="3" id="KW-1185">Reference proteome</keyword>
<dbReference type="Proteomes" id="UP000219285">
    <property type="component" value="Chromosome"/>
</dbReference>
<dbReference type="OrthoDB" id="6328260at2"/>
<proteinExistence type="predicted"/>
<name>A0A6M4MHQ9_9ALTE</name>
<sequence>MNYVERAFETSLTHINIASASDPGTLGMQRENAVLAILGAFRVSSKSVLQRHLGLNREAVNKLVNRMKKKQLVTLHSSFANTDKGFILLTSQGIREAEFLLNRELHLRSDSSRINERNLIHDLSVQIVILNLAKSQGITGFASEKDLSVLLESRGNDPRLVDALVVDADTGCTVAIEMETSNAKNKGNGKLREAILTKYLQELENINGLYEFVYMYSHRQRFLTQIEKAHSRLFSANRSQFSPDQQTLLTSRIKFKPQECNVIYELMFNSKRQLGDDKLELVRKDSYLQQLEELEKLAHTTEDRVIQIRRDGFIEAGKLMGLIE</sequence>
<organism evidence="2 3">
    <name type="scientific">Alteromonas pelagimontana</name>
    <dbReference type="NCBI Taxonomy" id="1858656"/>
    <lineage>
        <taxon>Bacteria</taxon>
        <taxon>Pseudomonadati</taxon>
        <taxon>Pseudomonadota</taxon>
        <taxon>Gammaproteobacteria</taxon>
        <taxon>Alteromonadales</taxon>
        <taxon>Alteromonadaceae</taxon>
        <taxon>Alteromonas/Salinimonas group</taxon>
        <taxon>Alteromonas</taxon>
    </lineage>
</organism>
<feature type="coiled-coil region" evidence="1">
    <location>
        <begin position="284"/>
        <end position="311"/>
    </location>
</feature>
<dbReference type="EMBL" id="CP052766">
    <property type="protein sequence ID" value="QJR82160.1"/>
    <property type="molecule type" value="Genomic_DNA"/>
</dbReference>
<gene>
    <name evidence="2" type="ORF">CA267_016080</name>
</gene>
<evidence type="ECO:0000256" key="1">
    <source>
        <dbReference type="SAM" id="Coils"/>
    </source>
</evidence>
<evidence type="ECO:0000313" key="3">
    <source>
        <dbReference type="Proteomes" id="UP000219285"/>
    </source>
</evidence>
<reference evidence="3" key="1">
    <citation type="submission" date="2014-12" db="EMBL/GenBank/DDBJ databases">
        <title>Complete genome sequence of a multi-drug resistant Klebsiella pneumoniae.</title>
        <authorList>
            <person name="Hua X."/>
            <person name="Chen Q."/>
            <person name="Li X."/>
            <person name="Feng Y."/>
            <person name="Ruan Z."/>
            <person name="Yu Y."/>
        </authorList>
    </citation>
    <scope>NUCLEOTIDE SEQUENCE [LARGE SCALE GENOMIC DNA]</scope>
    <source>
        <strain evidence="3">5.12</strain>
    </source>
</reference>
<keyword evidence="1" id="KW-0175">Coiled coil</keyword>
<accession>A0A6M4MHQ9</accession>
<dbReference type="KEGG" id="apel:CA267_016080"/>
<protein>
    <submittedName>
        <fullName evidence="2">Uncharacterized protein</fullName>
    </submittedName>
</protein>
<dbReference type="RefSeq" id="WP_075609845.1">
    <property type="nucleotide sequence ID" value="NZ_CP052766.1"/>
</dbReference>